<dbReference type="PANTHER" id="PTHR30619">
    <property type="entry name" value="DNA INTERNALIZATION/COMPETENCE PROTEIN COMEC/REC2"/>
    <property type="match status" value="1"/>
</dbReference>
<dbReference type="InterPro" id="IPR036866">
    <property type="entry name" value="RibonucZ/Hydroxyglut_hydro"/>
</dbReference>
<dbReference type="GO" id="GO:0005886">
    <property type="term" value="C:plasma membrane"/>
    <property type="evidence" value="ECO:0007669"/>
    <property type="project" value="UniProtKB-SubCell"/>
</dbReference>
<feature type="transmembrane region" description="Helical" evidence="6">
    <location>
        <begin position="29"/>
        <end position="49"/>
    </location>
</feature>
<dbReference type="AlphaFoldDB" id="A0A1T0B722"/>
<dbReference type="EMBL" id="MUYB01000012">
    <property type="protein sequence ID" value="OOS05816.1"/>
    <property type="molecule type" value="Genomic_DNA"/>
</dbReference>
<keyword evidence="9" id="KW-1185">Reference proteome</keyword>
<dbReference type="InterPro" id="IPR004797">
    <property type="entry name" value="Competence_ComEC/Rec2"/>
</dbReference>
<sequence length="805" mass="92362">MIFSLDKALICFILSMLSLLYVPDFALLSWTSGLCLVSAILFFFCISYIKNQRRIMFSLIYLLFFCFGLIFSHQSAKHLLQQADNIANLPKKIQTDIVVLEILNQQEYQTLIASVKLDKNLPTQKIYIQWRLSDKVQLGERWQAKLNIRPISSRLNFSGFDKQQWLLAKGITVWASVKEAVKISEDFSWRERKLKQAFQSTAELPMQGLLMALGFGERAWLKAEHWKAYQQTNTAHLIAISGLHIGLAMALGFYLTRGVQFFLPTHKITPRLPILVGLGFAWFYAELAGFAIPTFRAMVALIIVYLFRLLRFYHSPWQLLLRVVAILLICDPMMLLSNSFWLSLGAVMALILHYQYFPFAMLHWRGQSLSDTFWHKFRYILALLHLQLGLLLFFTPVNLFIFNGLSLNSLWANFIIVPIFSLILVPVVLFAIITNGAFHSWQIANDISQYCTEFMVYLQNRWISISLTQSYFICAVLCFIFLMLLVYLNRKIFPQNSQLDLNFIKRPKGFHFFLPHQIKHLTKTYVVTFLLGIACLSFGIIRYWGIHKHNTWLVEILDVGQGLATLIVKEGRGILYDTGSSWRGGSMAEIEILPYLQREGIALDKLILSHDDNDHAGGVNVILQQYPQVEFIQASTKNYQKTQRTFCQKGLSWQWQGLHFTVLAPKKIVERAKNTDSCVILVSDGQYKLLLTGDADLATERAILPDLEHIDVLQVGHHGSKTSTGDAMLQKTQPTISLISSGRWNPWGFPHSSVIQGLEQVNSQIYNTAEVGQIRLSFSTERIEVLSTRSQFSPWYRRLIGLKTK</sequence>
<evidence type="ECO:0000256" key="6">
    <source>
        <dbReference type="SAM" id="Phobius"/>
    </source>
</evidence>
<feature type="transmembrane region" description="Helical" evidence="6">
    <location>
        <begin position="319"/>
        <end position="335"/>
    </location>
</feature>
<dbReference type="InterPro" id="IPR052159">
    <property type="entry name" value="Competence_DNA_uptake"/>
</dbReference>
<evidence type="ECO:0000313" key="9">
    <source>
        <dbReference type="Proteomes" id="UP000190023"/>
    </source>
</evidence>
<dbReference type="InterPro" id="IPR001279">
    <property type="entry name" value="Metallo-B-lactamas"/>
</dbReference>
<feature type="transmembrane region" description="Helical" evidence="6">
    <location>
        <begin position="379"/>
        <end position="402"/>
    </location>
</feature>
<keyword evidence="2" id="KW-1003">Cell membrane</keyword>
<organism evidence="8 9">
    <name type="scientific">[Haemophilus] felis</name>
    <dbReference type="NCBI Taxonomy" id="123822"/>
    <lineage>
        <taxon>Bacteria</taxon>
        <taxon>Pseudomonadati</taxon>
        <taxon>Pseudomonadota</taxon>
        <taxon>Gammaproteobacteria</taxon>
        <taxon>Pasteurellales</taxon>
        <taxon>Pasteurellaceae</taxon>
    </lineage>
</organism>
<dbReference type="Pfam" id="PF03772">
    <property type="entry name" value="Competence"/>
    <property type="match status" value="1"/>
</dbReference>
<dbReference type="OrthoDB" id="9761531at2"/>
<dbReference type="SMART" id="SM00849">
    <property type="entry name" value="Lactamase_B"/>
    <property type="match status" value="1"/>
</dbReference>
<dbReference type="STRING" id="123822.B0188_03300"/>
<protein>
    <submittedName>
        <fullName evidence="8">DNA internalization-related competence protein ComEC/Rec2</fullName>
    </submittedName>
</protein>
<feature type="domain" description="Metallo-beta-lactamase" evidence="7">
    <location>
        <begin position="561"/>
        <end position="743"/>
    </location>
</feature>
<dbReference type="CDD" id="cd07731">
    <property type="entry name" value="ComA-like_MBL-fold"/>
    <property type="match status" value="1"/>
</dbReference>
<feature type="transmembrane region" description="Helical" evidence="6">
    <location>
        <begin position="470"/>
        <end position="488"/>
    </location>
</feature>
<gene>
    <name evidence="8" type="ORF">B0188_03300</name>
</gene>
<dbReference type="NCBIfam" id="TIGR00361">
    <property type="entry name" value="ComEC_Rec2"/>
    <property type="match status" value="1"/>
</dbReference>
<dbReference type="NCBIfam" id="TIGR00360">
    <property type="entry name" value="ComEC_N-term"/>
    <property type="match status" value="1"/>
</dbReference>
<proteinExistence type="predicted"/>
<name>A0A1T0B722_9PAST</name>
<evidence type="ECO:0000259" key="7">
    <source>
        <dbReference type="SMART" id="SM00849"/>
    </source>
</evidence>
<evidence type="ECO:0000256" key="3">
    <source>
        <dbReference type="ARBA" id="ARBA00022692"/>
    </source>
</evidence>
<dbReference type="GO" id="GO:0030420">
    <property type="term" value="P:establishment of competence for transformation"/>
    <property type="evidence" value="ECO:0007669"/>
    <property type="project" value="InterPro"/>
</dbReference>
<dbReference type="Gene3D" id="3.60.15.10">
    <property type="entry name" value="Ribonuclease Z/Hydroxyacylglutathione hydrolase-like"/>
    <property type="match status" value="1"/>
</dbReference>
<dbReference type="Pfam" id="PF00753">
    <property type="entry name" value="Lactamase_B"/>
    <property type="match status" value="1"/>
</dbReference>
<feature type="transmembrane region" description="Helical" evidence="6">
    <location>
        <begin position="268"/>
        <end position="284"/>
    </location>
</feature>
<dbReference type="PANTHER" id="PTHR30619:SF1">
    <property type="entry name" value="RECOMBINATION PROTEIN 2"/>
    <property type="match status" value="1"/>
</dbReference>
<feature type="transmembrane region" description="Helical" evidence="6">
    <location>
        <begin position="414"/>
        <end position="433"/>
    </location>
</feature>
<dbReference type="InterPro" id="IPR025405">
    <property type="entry name" value="DUF4131"/>
</dbReference>
<feature type="transmembrane region" description="Helical" evidence="6">
    <location>
        <begin position="290"/>
        <end position="307"/>
    </location>
</feature>
<evidence type="ECO:0000256" key="2">
    <source>
        <dbReference type="ARBA" id="ARBA00022475"/>
    </source>
</evidence>
<accession>A0A1T0B722</accession>
<feature type="transmembrane region" description="Helical" evidence="6">
    <location>
        <begin position="56"/>
        <end position="73"/>
    </location>
</feature>
<feature type="transmembrane region" description="Helical" evidence="6">
    <location>
        <begin position="524"/>
        <end position="544"/>
    </location>
</feature>
<reference evidence="8 9" key="1">
    <citation type="submission" date="2017-02" db="EMBL/GenBank/DDBJ databases">
        <title>Draft genome sequence of Haemophilus felis CCUG 31170 type strain.</title>
        <authorList>
            <person name="Engstrom-Jakobsson H."/>
            <person name="Salva-Serra F."/>
            <person name="Thorell K."/>
            <person name="Gonzales-Siles L."/>
            <person name="Karlsson R."/>
            <person name="Boulund F."/>
            <person name="Engstrand L."/>
            <person name="Kristiansson E."/>
            <person name="Moore E."/>
        </authorList>
    </citation>
    <scope>NUCLEOTIDE SEQUENCE [LARGE SCALE GENOMIC DNA]</scope>
    <source>
        <strain evidence="8 9">CCUG 31170</strain>
    </source>
</reference>
<evidence type="ECO:0000256" key="4">
    <source>
        <dbReference type="ARBA" id="ARBA00022989"/>
    </source>
</evidence>
<dbReference type="SUPFAM" id="SSF56281">
    <property type="entry name" value="Metallo-hydrolase/oxidoreductase"/>
    <property type="match status" value="1"/>
</dbReference>
<comment type="caution">
    <text evidence="8">The sequence shown here is derived from an EMBL/GenBank/DDBJ whole genome shotgun (WGS) entry which is preliminary data.</text>
</comment>
<evidence type="ECO:0000256" key="1">
    <source>
        <dbReference type="ARBA" id="ARBA00004651"/>
    </source>
</evidence>
<feature type="transmembrane region" description="Helical" evidence="6">
    <location>
        <begin position="341"/>
        <end position="359"/>
    </location>
</feature>
<feature type="transmembrane region" description="Helical" evidence="6">
    <location>
        <begin position="237"/>
        <end position="256"/>
    </location>
</feature>
<dbReference type="Pfam" id="PF13567">
    <property type="entry name" value="DUF4131"/>
    <property type="match status" value="1"/>
</dbReference>
<dbReference type="InterPro" id="IPR035681">
    <property type="entry name" value="ComA-like_MBL"/>
</dbReference>
<evidence type="ECO:0000313" key="8">
    <source>
        <dbReference type="EMBL" id="OOS05816.1"/>
    </source>
</evidence>
<keyword evidence="3 6" id="KW-0812">Transmembrane</keyword>
<keyword evidence="4 6" id="KW-1133">Transmembrane helix</keyword>
<evidence type="ECO:0000256" key="5">
    <source>
        <dbReference type="ARBA" id="ARBA00023136"/>
    </source>
</evidence>
<comment type="subcellular location">
    <subcellularLocation>
        <location evidence="1">Cell membrane</location>
        <topology evidence="1">Multi-pass membrane protein</topology>
    </subcellularLocation>
</comment>
<keyword evidence="5 6" id="KW-0472">Membrane</keyword>
<dbReference type="InterPro" id="IPR004477">
    <property type="entry name" value="ComEC_N"/>
</dbReference>
<dbReference type="Proteomes" id="UP000190023">
    <property type="component" value="Unassembled WGS sequence"/>
</dbReference>